<keyword evidence="2" id="KW-1185">Reference proteome</keyword>
<sequence length="90" mass="10218">MEEIVSKSMCRLERAVELLKNGQLDRCEFRRSIDDIAYLNLVIISGHGGQKEYIIENDQGSCLNILTYDQALSIALKIGFAPEQIKINLF</sequence>
<name>A0A1A8TKS9_9GAMM</name>
<accession>A0A1A8TKS9</accession>
<evidence type="ECO:0000313" key="1">
    <source>
        <dbReference type="EMBL" id="SBS33577.1"/>
    </source>
</evidence>
<dbReference type="AlphaFoldDB" id="A0A1A8TKS9"/>
<dbReference type="RefSeq" id="WP_067017425.1">
    <property type="nucleotide sequence ID" value="NZ_FLOB01000006.1"/>
</dbReference>
<gene>
    <name evidence="1" type="ORF">MSP8886_02801</name>
</gene>
<proteinExistence type="predicted"/>
<evidence type="ECO:0000313" key="2">
    <source>
        <dbReference type="Proteomes" id="UP000092544"/>
    </source>
</evidence>
<dbReference type="Proteomes" id="UP000092544">
    <property type="component" value="Unassembled WGS sequence"/>
</dbReference>
<dbReference type="EMBL" id="FLOB01000006">
    <property type="protein sequence ID" value="SBS33577.1"/>
    <property type="molecule type" value="Genomic_DNA"/>
</dbReference>
<organism evidence="1 2">
    <name type="scientific">Marinomonas spartinae</name>
    <dbReference type="NCBI Taxonomy" id="1792290"/>
    <lineage>
        <taxon>Bacteria</taxon>
        <taxon>Pseudomonadati</taxon>
        <taxon>Pseudomonadota</taxon>
        <taxon>Gammaproteobacteria</taxon>
        <taxon>Oceanospirillales</taxon>
        <taxon>Oceanospirillaceae</taxon>
        <taxon>Marinomonas</taxon>
    </lineage>
</organism>
<reference evidence="1 2" key="1">
    <citation type="submission" date="2016-06" db="EMBL/GenBank/DDBJ databases">
        <authorList>
            <person name="Kjaerup R.B."/>
            <person name="Dalgaard T.S."/>
            <person name="Juul-Madsen H.R."/>
        </authorList>
    </citation>
    <scope>NUCLEOTIDE SEQUENCE [LARGE SCALE GENOMIC DNA]</scope>
    <source>
        <strain evidence="1 2">CECT 8886</strain>
    </source>
</reference>
<protein>
    <submittedName>
        <fullName evidence="1">Uncharacterized protein</fullName>
    </submittedName>
</protein>